<feature type="compositionally biased region" description="Pro residues" evidence="1">
    <location>
        <begin position="942"/>
        <end position="956"/>
    </location>
</feature>
<feature type="compositionally biased region" description="Pro residues" evidence="1">
    <location>
        <begin position="988"/>
        <end position="1003"/>
    </location>
</feature>
<feature type="compositionally biased region" description="Gly residues" evidence="1">
    <location>
        <begin position="284"/>
        <end position="306"/>
    </location>
</feature>
<comment type="caution">
    <text evidence="3">The sequence shown here is derived from an EMBL/GenBank/DDBJ whole genome shotgun (WGS) entry which is preliminary data.</text>
</comment>
<dbReference type="InterPro" id="IPR031606">
    <property type="entry name" value="Kch1/2"/>
</dbReference>
<feature type="compositionally biased region" description="Polar residues" evidence="1">
    <location>
        <begin position="627"/>
        <end position="645"/>
    </location>
</feature>
<keyword evidence="4" id="KW-1185">Reference proteome</keyword>
<sequence length="1377" mass="152633">MPPPKWKTEIVPSHKFEFINIADFHSNSPWTRLRYMWVWTMFFKAILVLCGDVWTCTILIISGAWTSEIKPTIDISIARWVFTGCILLSFLLLATDFRKANKVIKSDDISYAVSNTIVSGFYCLQKYDYFCFIERIRNSSKLHDKLSFFVFFQLKGWKHLVVQAPRAVINIMTLVAFMQALGFDLDHLDEVSQILPNLKLADKFTFCVMVFTSLMFIFSGLATLAAIILWIPLVAKVQGNLKEYVCHKMDKRIDNIIKKSTKERARRNRRQQELEDKRYIESLGRGGGNGSGGDGGDGNAGVGTGSSGFRRGGLPMSAKAPSFGGSTPRRPKPTLPDIDVILANAHEDMRLPSNARISQQQQRPQHTDQNPYHPHHVNLHQQHRQHHHHASHPYNHQHNQYAYHESPPFATTSPYSGTRRSLSSGGRAAGMGYHGPSQHHVQTYQYHHSPPKRFHETPNRKQSLASAHSEGSPVMYNRSLSAGGTGPPLSKAAQIARYYLEQQQYQQSLQQRQQSQSAWLSQPPTGSSPQHQHQNQPLQSQNYHDTRRHTPILMRAVSDGPEHWPAHYGFAADASQTATPSTVEQFSIYRPDSGVLPDQNDPYYKQFAAQKSEHNYNLHQHDDSVEGSASGSRSNEKNGQQSGGENSEAVGKQTAMDRRGSSGSAKAILVYQPDKTELEQYDNLYKGITETHLRVKATRTLSVRSLSSKASLLSSSPEPSYARALRQQQQQLLLDHKTGYSQVDDIVKQQQQQQQEHSSGDNDSGAHNHGLPQVTYIQPPPPVLSQYYASPSSSSLTTLSTSHHPRLVHHASIPNLHHHQQQQQHHLHNSHSSSSLRSSYTTTSASSSYLPLTMRASSDQLRETQRATSTTAHPLTRDFHGKEEHFSQHGFPVVLPPSSLPLGQRNTVSSFESEPKTPLAIEDVLHDLATSLLHPQNGRGSPLPPPPSTVPPPSPVPSTTTAGVGSVRSPSKVGSPIRSRTPVNNATPPLPPPHPLQPAPAPPMSSSTARISTATFVSGRDLYSHSPPGVDDNVKVEVFEDINTNIKVEVRNNFGEEEEEGGEIKIKDVPRSITVAIPASVHVQEVAVASIVSTPPHKGEGFTTVAEDEEEPMAKLDADDDGDGDDGCSGHNMEEWEEDQKSATVVGPILAVRLSTDQPPLLPSCPPPNFHPQEAESLILQQSPKLQQQQLRWSVIKQQQQQYQQSRLSTESRRDNTGNSTTTANDNYNPYQDLHRVVDSPEPESESESEKDKEPETLMYLRTSNTSKSSLASTNSTRYYLQHHSFPNRSGTTPMPPRTNSPPPPVPSITASTSTTNLASALRKGMVSSNSHSGGDYIQSRASIDQVRTSVERAIASASASPRIESKLRMSTDRPRS</sequence>
<protein>
    <submittedName>
        <fullName evidence="3">Uncharacterized protein</fullName>
    </submittedName>
</protein>
<feature type="transmembrane region" description="Helical" evidence="2">
    <location>
        <begin position="204"/>
        <end position="231"/>
    </location>
</feature>
<feature type="region of interest" description="Disordered" evidence="1">
    <location>
        <begin position="261"/>
        <end position="335"/>
    </location>
</feature>
<reference evidence="3 4" key="1">
    <citation type="journal article" date="2020" name="Fungal Divers.">
        <title>Resolving the Mortierellaceae phylogeny through synthesis of multi-gene phylogenetics and phylogenomics.</title>
        <authorList>
            <person name="Vandepol N."/>
            <person name="Liber J."/>
            <person name="Desiro A."/>
            <person name="Na H."/>
            <person name="Kennedy M."/>
            <person name="Barry K."/>
            <person name="Grigoriev I.V."/>
            <person name="Miller A.N."/>
            <person name="O'Donnell K."/>
            <person name="Stajich J.E."/>
            <person name="Bonito G."/>
        </authorList>
    </citation>
    <scope>NUCLEOTIDE SEQUENCE [LARGE SCALE GENOMIC DNA]</scope>
    <source>
        <strain evidence="3 4">AD045</strain>
    </source>
</reference>
<feature type="region of interest" description="Disordered" evidence="1">
    <location>
        <begin position="509"/>
        <end position="542"/>
    </location>
</feature>
<evidence type="ECO:0000256" key="1">
    <source>
        <dbReference type="SAM" id="MobiDB-lite"/>
    </source>
</evidence>
<feature type="compositionally biased region" description="Polar residues" evidence="1">
    <location>
        <begin position="355"/>
        <end position="370"/>
    </location>
</feature>
<keyword evidence="2" id="KW-0812">Transmembrane</keyword>
<feature type="compositionally biased region" description="Low complexity" evidence="1">
    <location>
        <begin position="790"/>
        <end position="802"/>
    </location>
</feature>
<feature type="region of interest" description="Disordered" evidence="1">
    <location>
        <begin position="933"/>
        <end position="1008"/>
    </location>
</feature>
<feature type="transmembrane region" description="Helical" evidence="2">
    <location>
        <begin position="77"/>
        <end position="95"/>
    </location>
</feature>
<dbReference type="EMBL" id="JAAAIM010000353">
    <property type="protein sequence ID" value="KAG0289355.1"/>
    <property type="molecule type" value="Genomic_DNA"/>
</dbReference>
<dbReference type="Pfam" id="PF16944">
    <property type="entry name" value="KCH"/>
    <property type="match status" value="1"/>
</dbReference>
<feature type="compositionally biased region" description="Basic residues" evidence="1">
    <location>
        <begin position="373"/>
        <end position="391"/>
    </location>
</feature>
<feature type="compositionally biased region" description="Polar residues" evidence="1">
    <location>
        <begin position="1217"/>
        <end position="1230"/>
    </location>
</feature>
<feature type="compositionally biased region" description="Basic and acidic residues" evidence="1">
    <location>
        <begin position="270"/>
        <end position="280"/>
    </location>
</feature>
<name>A0ABQ7K162_9FUNG</name>
<feature type="region of interest" description="Disordered" evidence="1">
    <location>
        <begin position="621"/>
        <end position="663"/>
    </location>
</feature>
<feature type="region of interest" description="Disordered" evidence="1">
    <location>
        <begin position="1355"/>
        <end position="1377"/>
    </location>
</feature>
<feature type="region of interest" description="Disordered" evidence="1">
    <location>
        <begin position="817"/>
        <end position="847"/>
    </location>
</feature>
<evidence type="ECO:0000313" key="3">
    <source>
        <dbReference type="EMBL" id="KAG0289355.1"/>
    </source>
</evidence>
<feature type="compositionally biased region" description="Polar residues" evidence="1">
    <location>
        <begin position="1262"/>
        <end position="1291"/>
    </location>
</feature>
<feature type="region of interest" description="Disordered" evidence="1">
    <location>
        <begin position="747"/>
        <end position="803"/>
    </location>
</feature>
<dbReference type="PANTHER" id="PTHR36424:SF1">
    <property type="entry name" value="LOW AFFINITY K(+) TRANSPORTER 1-RELATED"/>
    <property type="match status" value="1"/>
</dbReference>
<feature type="compositionally biased region" description="Basic residues" evidence="1">
    <location>
        <begin position="817"/>
        <end position="829"/>
    </location>
</feature>
<feature type="transmembrane region" description="Helical" evidence="2">
    <location>
        <begin position="42"/>
        <end position="65"/>
    </location>
</feature>
<keyword evidence="2" id="KW-1133">Transmembrane helix</keyword>
<feature type="region of interest" description="Disordered" evidence="1">
    <location>
        <begin position="1108"/>
        <end position="1142"/>
    </location>
</feature>
<organism evidence="3 4">
    <name type="scientific">Linnemannia gamsii</name>
    <dbReference type="NCBI Taxonomy" id="64522"/>
    <lineage>
        <taxon>Eukaryota</taxon>
        <taxon>Fungi</taxon>
        <taxon>Fungi incertae sedis</taxon>
        <taxon>Mucoromycota</taxon>
        <taxon>Mortierellomycotina</taxon>
        <taxon>Mortierellomycetes</taxon>
        <taxon>Mortierellales</taxon>
        <taxon>Mortierellaceae</taxon>
        <taxon>Linnemannia</taxon>
    </lineage>
</organism>
<feature type="region of interest" description="Disordered" evidence="1">
    <location>
        <begin position="858"/>
        <end position="877"/>
    </location>
</feature>
<dbReference type="Proteomes" id="UP001194696">
    <property type="component" value="Unassembled WGS sequence"/>
</dbReference>
<feature type="compositionally biased region" description="Pro residues" evidence="1">
    <location>
        <begin position="1294"/>
        <end position="1307"/>
    </location>
</feature>
<evidence type="ECO:0000256" key="2">
    <source>
        <dbReference type="SAM" id="Phobius"/>
    </source>
</evidence>
<accession>A0ABQ7K162</accession>
<feature type="compositionally biased region" description="Low complexity" evidence="1">
    <location>
        <begin position="416"/>
        <end position="426"/>
    </location>
</feature>
<evidence type="ECO:0000313" key="4">
    <source>
        <dbReference type="Proteomes" id="UP001194696"/>
    </source>
</evidence>
<keyword evidence="2" id="KW-0472">Membrane</keyword>
<dbReference type="PANTHER" id="PTHR36424">
    <property type="entry name" value="PHEROMONE-REGULATED MEMBRANE PROTEIN 6"/>
    <property type="match status" value="1"/>
</dbReference>
<gene>
    <name evidence="3" type="ORF">BGZ96_007080</name>
</gene>
<feature type="region of interest" description="Disordered" evidence="1">
    <location>
        <begin position="355"/>
        <end position="489"/>
    </location>
</feature>
<feature type="compositionally biased region" description="Basic and acidic residues" evidence="1">
    <location>
        <begin position="1364"/>
        <end position="1377"/>
    </location>
</feature>
<feature type="compositionally biased region" description="Low complexity" evidence="1">
    <location>
        <begin position="830"/>
        <end position="847"/>
    </location>
</feature>
<proteinExistence type="predicted"/>
<feature type="region of interest" description="Disordered" evidence="1">
    <location>
        <begin position="1204"/>
        <end position="1315"/>
    </location>
</feature>